<evidence type="ECO:0000313" key="3">
    <source>
        <dbReference type="Proteomes" id="UP000290849"/>
    </source>
</evidence>
<organism evidence="2 3">
    <name type="scientific">Achromobacter aloeverae</name>
    <dbReference type="NCBI Taxonomy" id="1750518"/>
    <lineage>
        <taxon>Bacteria</taxon>
        <taxon>Pseudomonadati</taxon>
        <taxon>Pseudomonadota</taxon>
        <taxon>Betaproteobacteria</taxon>
        <taxon>Burkholderiales</taxon>
        <taxon>Alcaligenaceae</taxon>
        <taxon>Achromobacter</taxon>
    </lineage>
</organism>
<dbReference type="Pfam" id="PF01381">
    <property type="entry name" value="HTH_3"/>
    <property type="match status" value="1"/>
</dbReference>
<keyword evidence="3" id="KW-1185">Reference proteome</keyword>
<dbReference type="Gene3D" id="1.10.260.40">
    <property type="entry name" value="lambda repressor-like DNA-binding domains"/>
    <property type="match status" value="1"/>
</dbReference>
<comment type="caution">
    <text evidence="2">The sequence shown here is derived from an EMBL/GenBank/DDBJ whole genome shotgun (WGS) entry which is preliminary data.</text>
</comment>
<dbReference type="PROSITE" id="PS50943">
    <property type="entry name" value="HTH_CROC1"/>
    <property type="match status" value="1"/>
</dbReference>
<dbReference type="InterPro" id="IPR010982">
    <property type="entry name" value="Lambda_DNA-bd_dom_sf"/>
</dbReference>
<evidence type="ECO:0000313" key="2">
    <source>
        <dbReference type="EMBL" id="RXN87994.1"/>
    </source>
</evidence>
<reference evidence="2 3" key="1">
    <citation type="journal article" date="2017" name="Int. J. Syst. Evol. Microbiol.">
        <title>Achromobacter aloeverae sp. nov., isolated from the root of Aloe vera (L.) Burm.f.</title>
        <authorList>
            <person name="Kuncharoen N."/>
            <person name="Muramatsu Y."/>
            <person name="Shibata C."/>
            <person name="Kamakura Y."/>
            <person name="Nakagawa Y."/>
            <person name="Tanasupawat S."/>
        </authorList>
    </citation>
    <scope>NUCLEOTIDE SEQUENCE [LARGE SCALE GENOMIC DNA]</scope>
    <source>
        <strain evidence="2 3">AVA-1</strain>
    </source>
</reference>
<sequence>MELRVGLRVKSNVKKSPSPLDGLQMNRSNDRAFLSGFLPHGPLVERSEKKVGPIPKSLPLALSPIQLSNSGLVDANLPADRGLRQAGVQKGDDHLAGGFRVHAPILRGRSLFGQEPYHDSMCKDCRMDTKGNRLKKIRLEKGLSQEALARKVGCHQTLIGQMEKDKNEGSRYLVKIANVLGVSAEWLESGRGEMMAEWPFPGVSPSDYACLSQDDKDDLLALLISKIQRRGKKIKAA</sequence>
<dbReference type="InterPro" id="IPR001387">
    <property type="entry name" value="Cro/C1-type_HTH"/>
</dbReference>
<feature type="domain" description="HTH cro/C1-type" evidence="1">
    <location>
        <begin position="134"/>
        <end position="187"/>
    </location>
</feature>
<dbReference type="SMART" id="SM00530">
    <property type="entry name" value="HTH_XRE"/>
    <property type="match status" value="1"/>
</dbReference>
<proteinExistence type="predicted"/>
<dbReference type="SUPFAM" id="SSF47413">
    <property type="entry name" value="lambda repressor-like DNA-binding domains"/>
    <property type="match status" value="1"/>
</dbReference>
<protein>
    <recommendedName>
        <fullName evidence="1">HTH cro/C1-type domain-containing protein</fullName>
    </recommendedName>
</protein>
<evidence type="ECO:0000259" key="1">
    <source>
        <dbReference type="PROSITE" id="PS50943"/>
    </source>
</evidence>
<accession>A0A4Q1HIF2</accession>
<dbReference type="AlphaFoldDB" id="A0A4Q1HIF2"/>
<name>A0A4Q1HIF2_9BURK</name>
<dbReference type="CDD" id="cd00093">
    <property type="entry name" value="HTH_XRE"/>
    <property type="match status" value="1"/>
</dbReference>
<dbReference type="GO" id="GO:0003677">
    <property type="term" value="F:DNA binding"/>
    <property type="evidence" value="ECO:0007669"/>
    <property type="project" value="InterPro"/>
</dbReference>
<gene>
    <name evidence="2" type="ORF">C7R54_15570</name>
</gene>
<dbReference type="EMBL" id="PYAL01000004">
    <property type="protein sequence ID" value="RXN87994.1"/>
    <property type="molecule type" value="Genomic_DNA"/>
</dbReference>
<dbReference type="Proteomes" id="UP000290849">
    <property type="component" value="Unassembled WGS sequence"/>
</dbReference>